<name>A0A2M6U7Y2_9BRAD</name>
<gene>
    <name evidence="2" type="ORF">TSA1_07810</name>
</gene>
<dbReference type="AlphaFoldDB" id="A0A2M6U7Y2"/>
<organism evidence="2 3">
    <name type="scientific">Bradyrhizobium nitroreducens</name>
    <dbReference type="NCBI Taxonomy" id="709803"/>
    <lineage>
        <taxon>Bacteria</taxon>
        <taxon>Pseudomonadati</taxon>
        <taxon>Pseudomonadota</taxon>
        <taxon>Alphaproteobacteria</taxon>
        <taxon>Hyphomicrobiales</taxon>
        <taxon>Nitrobacteraceae</taxon>
        <taxon>Bradyrhizobium</taxon>
    </lineage>
</organism>
<feature type="region of interest" description="Disordered" evidence="1">
    <location>
        <begin position="1"/>
        <end position="24"/>
    </location>
</feature>
<evidence type="ECO:0000313" key="2">
    <source>
        <dbReference type="EMBL" id="PIT00687.1"/>
    </source>
</evidence>
<dbReference type="Proteomes" id="UP000228930">
    <property type="component" value="Unassembled WGS sequence"/>
</dbReference>
<sequence length="73" mass="8047">MAARPTAPSSLRTRGVQPAISMSETTDRSAPIYASLVKGQGDDSFTLIWSRRNSDWSNWTDAAYRLSGRVDGR</sequence>
<proteinExistence type="predicted"/>
<evidence type="ECO:0000256" key="1">
    <source>
        <dbReference type="SAM" id="MobiDB-lite"/>
    </source>
</evidence>
<reference evidence="2 3" key="1">
    <citation type="submission" date="2015-06" db="EMBL/GenBank/DDBJ databases">
        <title>Comparative genome analysis of nirS-carrying Bradyrhizobium sp. strains.</title>
        <authorList>
            <person name="Ishii S."/>
            <person name="Jang J."/>
            <person name="Nishizawa T."/>
            <person name="Senoo K."/>
        </authorList>
    </citation>
    <scope>NUCLEOTIDE SEQUENCE [LARGE SCALE GENOMIC DNA]</scope>
    <source>
        <strain evidence="2 3">TSA1</strain>
    </source>
</reference>
<accession>A0A2M6U7Y2</accession>
<comment type="caution">
    <text evidence="2">The sequence shown here is derived from an EMBL/GenBank/DDBJ whole genome shotgun (WGS) entry which is preliminary data.</text>
</comment>
<protein>
    <submittedName>
        <fullName evidence="2">Uncharacterized protein</fullName>
    </submittedName>
</protein>
<keyword evidence="3" id="KW-1185">Reference proteome</keyword>
<evidence type="ECO:0000313" key="3">
    <source>
        <dbReference type="Proteomes" id="UP000228930"/>
    </source>
</evidence>
<dbReference type="EMBL" id="LFJC01000003">
    <property type="protein sequence ID" value="PIT00687.1"/>
    <property type="molecule type" value="Genomic_DNA"/>
</dbReference>